<evidence type="ECO:0000256" key="1">
    <source>
        <dbReference type="SAM" id="MobiDB-lite"/>
    </source>
</evidence>
<dbReference type="EMBL" id="JANAVB010006400">
    <property type="protein sequence ID" value="KAJ6844929.1"/>
    <property type="molecule type" value="Genomic_DNA"/>
</dbReference>
<reference evidence="2" key="1">
    <citation type="journal article" date="2023" name="GigaByte">
        <title>Genome assembly of the bearded iris, Iris pallida Lam.</title>
        <authorList>
            <person name="Bruccoleri R.E."/>
            <person name="Oakeley E.J."/>
            <person name="Faust A.M.E."/>
            <person name="Altorfer M."/>
            <person name="Dessus-Babus S."/>
            <person name="Burckhardt D."/>
            <person name="Oertli M."/>
            <person name="Naumann U."/>
            <person name="Petersen F."/>
            <person name="Wong J."/>
        </authorList>
    </citation>
    <scope>NUCLEOTIDE SEQUENCE</scope>
    <source>
        <strain evidence="2">GSM-AAB239-AS_SAM_17_03QT</strain>
    </source>
</reference>
<organism evidence="2 3">
    <name type="scientific">Iris pallida</name>
    <name type="common">Sweet iris</name>
    <dbReference type="NCBI Taxonomy" id="29817"/>
    <lineage>
        <taxon>Eukaryota</taxon>
        <taxon>Viridiplantae</taxon>
        <taxon>Streptophyta</taxon>
        <taxon>Embryophyta</taxon>
        <taxon>Tracheophyta</taxon>
        <taxon>Spermatophyta</taxon>
        <taxon>Magnoliopsida</taxon>
        <taxon>Liliopsida</taxon>
        <taxon>Asparagales</taxon>
        <taxon>Iridaceae</taxon>
        <taxon>Iridoideae</taxon>
        <taxon>Irideae</taxon>
        <taxon>Iris</taxon>
    </lineage>
</organism>
<reference evidence="2" key="2">
    <citation type="submission" date="2023-04" db="EMBL/GenBank/DDBJ databases">
        <authorList>
            <person name="Bruccoleri R.E."/>
            <person name="Oakeley E.J."/>
            <person name="Faust A.-M."/>
            <person name="Dessus-Babus S."/>
            <person name="Altorfer M."/>
            <person name="Burckhardt D."/>
            <person name="Oertli M."/>
            <person name="Naumann U."/>
            <person name="Petersen F."/>
            <person name="Wong J."/>
        </authorList>
    </citation>
    <scope>NUCLEOTIDE SEQUENCE</scope>
    <source>
        <strain evidence="2">GSM-AAB239-AS_SAM_17_03QT</strain>
        <tissue evidence="2">Leaf</tissue>
    </source>
</reference>
<accession>A0AAX6HV31</accession>
<protein>
    <submittedName>
        <fullName evidence="2">Protein JINGUBANG-like</fullName>
    </submittedName>
</protein>
<sequence length="179" mass="18868">MPQPDRVAAVAPHLDVLARVDGALEEVPQPGERADPLVLGGVLVGDAPHPYLPVLVAGEDLLAGEHDGLHEAAAGLEPGELGPVLPDPDVPAVGPRVEEVPVGRQGVEVPVLADERAEQARAPVLGHRRDGRGALQPRRLHERGRQSGVPGGRVVGGARVRARPRRHLLVAGRSRSRRT</sequence>
<feature type="region of interest" description="Disordered" evidence="1">
    <location>
        <begin position="128"/>
        <end position="179"/>
    </location>
</feature>
<evidence type="ECO:0000313" key="3">
    <source>
        <dbReference type="Proteomes" id="UP001140949"/>
    </source>
</evidence>
<evidence type="ECO:0000313" key="2">
    <source>
        <dbReference type="EMBL" id="KAJ6844929.1"/>
    </source>
</evidence>
<feature type="compositionally biased region" description="Basic residues" evidence="1">
    <location>
        <begin position="160"/>
        <end position="179"/>
    </location>
</feature>
<dbReference type="Proteomes" id="UP001140949">
    <property type="component" value="Unassembled WGS sequence"/>
</dbReference>
<feature type="region of interest" description="Disordered" evidence="1">
    <location>
        <begin position="76"/>
        <end position="101"/>
    </location>
</feature>
<dbReference type="AlphaFoldDB" id="A0AAX6HV31"/>
<comment type="caution">
    <text evidence="2">The sequence shown here is derived from an EMBL/GenBank/DDBJ whole genome shotgun (WGS) entry which is preliminary data.</text>
</comment>
<gene>
    <name evidence="2" type="ORF">M6B38_289535</name>
</gene>
<proteinExistence type="predicted"/>
<keyword evidence="3" id="KW-1185">Reference proteome</keyword>
<name>A0AAX6HV31_IRIPA</name>